<comment type="subcellular location">
    <subcellularLocation>
        <location evidence="1 6">Mitochondrion matrix</location>
    </subcellularLocation>
</comment>
<dbReference type="PANTHER" id="PTHR13137">
    <property type="entry name" value="DC11 ACN9 HOMOLOG"/>
    <property type="match status" value="1"/>
</dbReference>
<sequence length="119" mass="13852">MELSHVQRVRLLYKTVLRLHRGLPDELKQLGNIYVREEFKRHKLCNIAEAAAFMNEWTRYAVTIAQQLGIRGPKYSEKLGQNLEESFLHEMRDDQVQQLFDLLVAATGVDPNDQLTKTI</sequence>
<dbReference type="Pfam" id="PF13233">
    <property type="entry name" value="Complex1_LYR_2"/>
    <property type="match status" value="1"/>
</dbReference>
<name>A0A7R8V923_TIMDO</name>
<dbReference type="CDD" id="cd20270">
    <property type="entry name" value="Complex1_LYR_SDHAF3_LYRM10"/>
    <property type="match status" value="1"/>
</dbReference>
<evidence type="ECO:0000313" key="7">
    <source>
        <dbReference type="EMBL" id="CAD7193736.1"/>
    </source>
</evidence>
<comment type="similarity">
    <text evidence="2 6">Belongs to the complex I LYR family. SDHAF3 subfamily.</text>
</comment>
<comment type="function">
    <text evidence="6">Plays an essential role in the assembly of succinate dehydrogenase (SDH), an enzyme complex (also referred to as respiratory complex II) that is a component of both the tricarboxylic acid (TCA) cycle and the mitochondrial electron transport chain, and which couples the oxidation of succinate to fumarate with the reduction of ubiquinone (coenzyme Q) to ubiquinol. Promotes maturation of the iron-sulfur protein subunit of the SDH catalytic dimer, protecting it from the deleterious effects of oxidants. May act together with SDHAF1.</text>
</comment>
<evidence type="ECO:0000256" key="5">
    <source>
        <dbReference type="ARBA" id="ARBA00023186"/>
    </source>
</evidence>
<dbReference type="GO" id="GO:0006105">
    <property type="term" value="P:succinate metabolic process"/>
    <property type="evidence" value="ECO:0007669"/>
    <property type="project" value="TreeGrafter"/>
</dbReference>
<evidence type="ECO:0000256" key="1">
    <source>
        <dbReference type="ARBA" id="ARBA00004305"/>
    </source>
</evidence>
<keyword evidence="4 6" id="KW-0496">Mitochondrion</keyword>
<protein>
    <recommendedName>
        <fullName evidence="6">Succinate dehydrogenase assembly factor 3</fullName>
        <shortName evidence="6">SDH assembly factor 3</shortName>
        <shortName evidence="6">SDHAF3</shortName>
    </recommendedName>
</protein>
<proteinExistence type="inferred from homology"/>
<accession>A0A7R8V923</accession>
<dbReference type="GO" id="GO:0005758">
    <property type="term" value="C:mitochondrial intermembrane space"/>
    <property type="evidence" value="ECO:0007669"/>
    <property type="project" value="TreeGrafter"/>
</dbReference>
<dbReference type="EMBL" id="OA564302">
    <property type="protein sequence ID" value="CAD7193736.1"/>
    <property type="molecule type" value="Genomic_DNA"/>
</dbReference>
<evidence type="ECO:0000256" key="2">
    <source>
        <dbReference type="ARBA" id="ARBA00006020"/>
    </source>
</evidence>
<keyword evidence="3" id="KW-0809">Transit peptide</keyword>
<dbReference type="GO" id="GO:0034553">
    <property type="term" value="P:mitochondrial respiratory chain complex II assembly"/>
    <property type="evidence" value="ECO:0007669"/>
    <property type="project" value="UniProtKB-UniRule"/>
</dbReference>
<comment type="subunit">
    <text evidence="6">Interacts with the iron-sulfur protein subunit within the SDH catalytic dimer.</text>
</comment>
<gene>
    <name evidence="7" type="ORF">TDIB3V08_LOCUS177</name>
</gene>
<evidence type="ECO:0000256" key="6">
    <source>
        <dbReference type="RuleBase" id="RU368039"/>
    </source>
</evidence>
<dbReference type="GO" id="GO:0005759">
    <property type="term" value="C:mitochondrial matrix"/>
    <property type="evidence" value="ECO:0007669"/>
    <property type="project" value="UniProtKB-SubCell"/>
</dbReference>
<dbReference type="InterPro" id="IPR008381">
    <property type="entry name" value="SDHAF3/Sdh7"/>
</dbReference>
<evidence type="ECO:0000256" key="4">
    <source>
        <dbReference type="ARBA" id="ARBA00023128"/>
    </source>
</evidence>
<keyword evidence="5 6" id="KW-0143">Chaperone</keyword>
<dbReference type="AlphaFoldDB" id="A0A7R8V923"/>
<evidence type="ECO:0000256" key="3">
    <source>
        <dbReference type="ARBA" id="ARBA00022946"/>
    </source>
</evidence>
<dbReference type="PANTHER" id="PTHR13137:SF6">
    <property type="entry name" value="SUCCINATE DEHYDROGENASE ASSEMBLY FACTOR 3, MITOCHONDRIAL"/>
    <property type="match status" value="1"/>
</dbReference>
<organism evidence="7">
    <name type="scientific">Timema douglasi</name>
    <name type="common">Walking stick</name>
    <dbReference type="NCBI Taxonomy" id="61478"/>
    <lineage>
        <taxon>Eukaryota</taxon>
        <taxon>Metazoa</taxon>
        <taxon>Ecdysozoa</taxon>
        <taxon>Arthropoda</taxon>
        <taxon>Hexapoda</taxon>
        <taxon>Insecta</taxon>
        <taxon>Pterygota</taxon>
        <taxon>Neoptera</taxon>
        <taxon>Polyneoptera</taxon>
        <taxon>Phasmatodea</taxon>
        <taxon>Timematodea</taxon>
        <taxon>Timematoidea</taxon>
        <taxon>Timematidae</taxon>
        <taxon>Timema</taxon>
    </lineage>
</organism>
<reference evidence="7" key="1">
    <citation type="submission" date="2020-11" db="EMBL/GenBank/DDBJ databases">
        <authorList>
            <person name="Tran Van P."/>
        </authorList>
    </citation>
    <scope>NUCLEOTIDE SEQUENCE</scope>
</reference>